<feature type="domain" description="ATP synthase A/B type C-terminal" evidence="15">
    <location>
        <begin position="489"/>
        <end position="590"/>
    </location>
</feature>
<evidence type="ECO:0000256" key="10">
    <source>
        <dbReference type="ARBA" id="ARBA00023310"/>
    </source>
</evidence>
<dbReference type="EMBL" id="DRZM01000210">
    <property type="protein sequence ID" value="HHP05521.1"/>
    <property type="molecule type" value="Genomic_DNA"/>
</dbReference>
<evidence type="ECO:0000259" key="12">
    <source>
        <dbReference type="Pfam" id="PF00006"/>
    </source>
</evidence>
<evidence type="ECO:0000259" key="14">
    <source>
        <dbReference type="Pfam" id="PF16886"/>
    </source>
</evidence>
<evidence type="ECO:0000259" key="15">
    <source>
        <dbReference type="Pfam" id="PF22919"/>
    </source>
</evidence>
<comment type="subcellular location">
    <subcellularLocation>
        <location evidence="11">Cell membrane</location>
        <topology evidence="11">Peripheral membrane protein</topology>
    </subcellularLocation>
</comment>
<dbReference type="InterPro" id="IPR036121">
    <property type="entry name" value="ATPase_F1/V1/A1_a/bsu_N_sf"/>
</dbReference>
<comment type="caution">
    <text evidence="16">The sequence shown here is derived from an EMBL/GenBank/DDBJ whole genome shotgun (WGS) entry which is preliminary data.</text>
</comment>
<evidence type="ECO:0000256" key="2">
    <source>
        <dbReference type="ARBA" id="ARBA00022448"/>
    </source>
</evidence>
<keyword evidence="7 11" id="KW-1278">Translocase</keyword>
<evidence type="ECO:0000259" key="13">
    <source>
        <dbReference type="Pfam" id="PF02874"/>
    </source>
</evidence>
<organism evidence="16">
    <name type="scientific">Thermofilum pendens</name>
    <dbReference type="NCBI Taxonomy" id="2269"/>
    <lineage>
        <taxon>Archaea</taxon>
        <taxon>Thermoproteota</taxon>
        <taxon>Thermoprotei</taxon>
        <taxon>Thermofilales</taxon>
        <taxon>Thermofilaceae</taxon>
        <taxon>Thermofilum</taxon>
    </lineage>
</organism>
<dbReference type="Pfam" id="PF00006">
    <property type="entry name" value="ATP-synt_ab"/>
    <property type="match status" value="1"/>
</dbReference>
<reference evidence="16" key="1">
    <citation type="journal article" date="2020" name="mSystems">
        <title>Genome- and Community-Level Interaction Insights into Carbon Utilization and Element Cycling Functions of Hydrothermarchaeota in Hydrothermal Sediment.</title>
        <authorList>
            <person name="Zhou Z."/>
            <person name="Liu Y."/>
            <person name="Xu W."/>
            <person name="Pan J."/>
            <person name="Luo Z.H."/>
            <person name="Li M."/>
        </authorList>
    </citation>
    <scope>NUCLEOTIDE SEQUENCE [LARGE SCALE GENOMIC DNA]</scope>
    <source>
        <strain evidence="16">SpSt-1125</strain>
    </source>
</reference>
<comment type="function">
    <text evidence="11">Component of the A-type ATP synthase that produces ATP from ADP in the presence of a proton gradient across the membrane. The A chain is the catalytic subunit.</text>
</comment>
<dbReference type="PROSITE" id="PS00152">
    <property type="entry name" value="ATPASE_ALPHA_BETA"/>
    <property type="match status" value="1"/>
</dbReference>
<dbReference type="Pfam" id="PF22919">
    <property type="entry name" value="ATP-synt_VA_C"/>
    <property type="match status" value="1"/>
</dbReference>
<dbReference type="PANTHER" id="PTHR43607">
    <property type="entry name" value="V-TYPE PROTON ATPASE CATALYTIC SUBUNIT A"/>
    <property type="match status" value="1"/>
</dbReference>
<comment type="subunit">
    <text evidence="11">Has multiple subunits with at least A(3), B(3), C, D, E, F, H, I and proteolipid K(x).</text>
</comment>
<keyword evidence="2 11" id="KW-0813">Transport</keyword>
<dbReference type="Gene3D" id="2.40.50.100">
    <property type="match status" value="1"/>
</dbReference>
<accession>A0A7J3X8V8</accession>
<dbReference type="GO" id="GO:0046933">
    <property type="term" value="F:proton-transporting ATP synthase activity, rotational mechanism"/>
    <property type="evidence" value="ECO:0007669"/>
    <property type="project" value="UniProtKB-UniRule"/>
</dbReference>
<keyword evidence="5 11" id="KW-0375">Hydrogen ion transport</keyword>
<dbReference type="CDD" id="cd01134">
    <property type="entry name" value="V_A-ATPase_A"/>
    <property type="match status" value="1"/>
</dbReference>
<dbReference type="FunFam" id="2.40.50.100:FF:000008">
    <property type="entry name" value="V-type proton ATPase catalytic subunit A"/>
    <property type="match status" value="1"/>
</dbReference>
<keyword evidence="9 11" id="KW-0472">Membrane</keyword>
<evidence type="ECO:0000256" key="4">
    <source>
        <dbReference type="ARBA" id="ARBA00022741"/>
    </source>
</evidence>
<feature type="domain" description="ATPsynthase alpha/beta subunit barrel-sandwich" evidence="14">
    <location>
        <begin position="154"/>
        <end position="240"/>
    </location>
</feature>
<keyword evidence="8 11" id="KW-0406">Ion transport</keyword>
<dbReference type="InterPro" id="IPR027417">
    <property type="entry name" value="P-loop_NTPase"/>
</dbReference>
<dbReference type="SUPFAM" id="SSF50615">
    <property type="entry name" value="N-terminal domain of alpha and beta subunits of F1 ATP synthase"/>
    <property type="match status" value="1"/>
</dbReference>
<dbReference type="SUPFAM" id="SSF47917">
    <property type="entry name" value="C-terminal domain of alpha and beta subunits of F1 ATP synthase"/>
    <property type="match status" value="1"/>
</dbReference>
<comment type="catalytic activity">
    <reaction evidence="11">
        <text>ATP + H2O + 4 H(+)(in) = ADP + phosphate + 5 H(+)(out)</text>
        <dbReference type="Rhea" id="RHEA:57720"/>
        <dbReference type="ChEBI" id="CHEBI:15377"/>
        <dbReference type="ChEBI" id="CHEBI:15378"/>
        <dbReference type="ChEBI" id="CHEBI:30616"/>
        <dbReference type="ChEBI" id="CHEBI:43474"/>
        <dbReference type="ChEBI" id="CHEBI:456216"/>
        <dbReference type="EC" id="7.1.2.2"/>
    </reaction>
</comment>
<dbReference type="CDD" id="cd18111">
    <property type="entry name" value="ATP-synt_V_A-type_alpha_C"/>
    <property type="match status" value="1"/>
</dbReference>
<dbReference type="Pfam" id="PF16886">
    <property type="entry name" value="ATP-synt_ab_Xtn"/>
    <property type="match status" value="1"/>
</dbReference>
<dbReference type="InterPro" id="IPR020003">
    <property type="entry name" value="ATPase_a/bsu_AS"/>
</dbReference>
<dbReference type="InterPro" id="IPR055190">
    <property type="entry name" value="ATP-synt_VA_C"/>
</dbReference>
<dbReference type="InterPro" id="IPR024034">
    <property type="entry name" value="ATPase_F1/V1_b/a_C"/>
</dbReference>
<evidence type="ECO:0000256" key="6">
    <source>
        <dbReference type="ARBA" id="ARBA00022840"/>
    </source>
</evidence>
<dbReference type="Gene3D" id="1.10.1140.10">
    <property type="entry name" value="Bovine Mitochondrial F1-atpase, Atp Synthase Beta Chain, Chain D, domain 3"/>
    <property type="match status" value="1"/>
</dbReference>
<dbReference type="Gene3D" id="2.40.30.20">
    <property type="match status" value="1"/>
</dbReference>
<dbReference type="InterPro" id="IPR023366">
    <property type="entry name" value="ATP_synth_asu-like_sf"/>
</dbReference>
<dbReference type="GO" id="GO:0042777">
    <property type="term" value="P:proton motive force-driven plasma membrane ATP synthesis"/>
    <property type="evidence" value="ECO:0007669"/>
    <property type="project" value="UniProtKB-UniRule"/>
</dbReference>
<dbReference type="InterPro" id="IPR022878">
    <property type="entry name" value="V-ATPase_asu"/>
</dbReference>
<sequence length="645" mass="72113">MEQGRYKRCYEHQHANPQRPTHYHARDLRGENINFSCRGWKGVAVGERRGFVLRVSGPVVFAKGVDDIKLGEVVYVGEEGLLGEVVRVSRDYFAVQVYEDTSGLRPKEPVVATGKLLVAELGPGLLGRVFDGVQRPLEDIAALVGPFVRRGVKVPSLPRNKRWHFKPAVSRGEKLGPGDVVGVVQETPLIEHRVMVPPNLSGVVKEVAPEGDYTIEEPVVVLESNGVEIPVCMKQEWPVRQPRPYRERLPSDVPLLMGQRVLDTFFPVAKGGAGAIPGGFGTGKTVTLHKISMHSLSQIVVYIGCGERGNEIAEMLKEFPALKDPKTGRPIIERSIVIANTSNMPVSAREASIYMGVTIAEYYRDQGYDVTLIADSTSRWAEAVREIAGRLGELPVERGYPAYLPDKIAEFYERGGRVKALGKPEREGSVTVLGAVSPPGGDFNEPVTIHTLRFVGTMWALDTDLAYRRHFPAVNWLRSFSQYADIVERWWVKNVAPDFPQYRRKALRLLTVASEIEAIASVVGESALPDDQRLILLVSEIIKEGFLRQTALEGEDVFCKPEKQYWLLKMMIDFHDKAYELIKRRVSVEEILRLPEIYEMMQVKEDERGLEAVKELYNRVMTKLEEIAKRHGVTLESAVGVVVGA</sequence>
<evidence type="ECO:0000256" key="1">
    <source>
        <dbReference type="ARBA" id="ARBA00008936"/>
    </source>
</evidence>
<feature type="domain" description="ATPase F1/V1/A1 complex alpha/beta subunit nucleotide-binding" evidence="12">
    <location>
        <begin position="258"/>
        <end position="481"/>
    </location>
</feature>
<name>A0A7J3X8V8_THEPE</name>
<comment type="similarity">
    <text evidence="1 11">Belongs to the ATPase alpha/beta chains family.</text>
</comment>
<dbReference type="HAMAP" id="MF_00309">
    <property type="entry name" value="ATP_synth_A_arch"/>
    <property type="match status" value="1"/>
</dbReference>
<protein>
    <recommendedName>
        <fullName evidence="11">A-type ATP synthase subunit A</fullName>
        <ecNumber evidence="11">7.1.2.2</ecNumber>
    </recommendedName>
</protein>
<keyword evidence="10 11" id="KW-0066">ATP synthesis</keyword>
<keyword evidence="3 11" id="KW-1003">Cell membrane</keyword>
<evidence type="ECO:0000256" key="7">
    <source>
        <dbReference type="ARBA" id="ARBA00022967"/>
    </source>
</evidence>
<evidence type="ECO:0000256" key="9">
    <source>
        <dbReference type="ARBA" id="ARBA00023136"/>
    </source>
</evidence>
<feature type="domain" description="ATPase F1/V1/A1 complex alpha/beta subunit N-terminal" evidence="13">
    <location>
        <begin position="52"/>
        <end position="114"/>
    </location>
</feature>
<evidence type="ECO:0000256" key="3">
    <source>
        <dbReference type="ARBA" id="ARBA00022475"/>
    </source>
</evidence>
<dbReference type="AlphaFoldDB" id="A0A7J3X8V8"/>
<evidence type="ECO:0000256" key="8">
    <source>
        <dbReference type="ARBA" id="ARBA00023065"/>
    </source>
</evidence>
<feature type="binding site" evidence="11">
    <location>
        <begin position="278"/>
        <end position="285"/>
    </location>
    <ligand>
        <name>ATP</name>
        <dbReference type="ChEBI" id="CHEBI:30616"/>
    </ligand>
</feature>
<dbReference type="SUPFAM" id="SSF52540">
    <property type="entry name" value="P-loop containing nucleoside triphosphate hydrolases"/>
    <property type="match status" value="1"/>
</dbReference>
<dbReference type="InterPro" id="IPR004100">
    <property type="entry name" value="ATPase_F1/V1/A1_a/bsu_N"/>
</dbReference>
<evidence type="ECO:0000256" key="11">
    <source>
        <dbReference type="HAMAP-Rule" id="MF_00309"/>
    </source>
</evidence>
<keyword evidence="6 11" id="KW-0067">ATP-binding</keyword>
<dbReference type="GO" id="GO:0005524">
    <property type="term" value="F:ATP binding"/>
    <property type="evidence" value="ECO:0007669"/>
    <property type="project" value="UniProtKB-UniRule"/>
</dbReference>
<dbReference type="Pfam" id="PF02874">
    <property type="entry name" value="ATP-synt_ab_N"/>
    <property type="match status" value="1"/>
</dbReference>
<keyword evidence="4 11" id="KW-0547">Nucleotide-binding</keyword>
<dbReference type="GO" id="GO:0046961">
    <property type="term" value="F:proton-transporting ATPase activity, rotational mechanism"/>
    <property type="evidence" value="ECO:0007669"/>
    <property type="project" value="InterPro"/>
</dbReference>
<dbReference type="GO" id="GO:0005886">
    <property type="term" value="C:plasma membrane"/>
    <property type="evidence" value="ECO:0007669"/>
    <property type="project" value="UniProtKB-SubCell"/>
</dbReference>
<gene>
    <name evidence="11" type="primary">atpA</name>
    <name evidence="16" type="ORF">ENM88_07245</name>
</gene>
<dbReference type="InterPro" id="IPR000194">
    <property type="entry name" value="ATPase_F1/V1/A1_a/bsu_nucl-bd"/>
</dbReference>
<proteinExistence type="inferred from homology"/>
<dbReference type="PANTHER" id="PTHR43607:SF1">
    <property type="entry name" value="H(+)-TRANSPORTING TWO-SECTOR ATPASE"/>
    <property type="match status" value="1"/>
</dbReference>
<dbReference type="EC" id="7.1.2.2" evidence="11"/>
<dbReference type="Gene3D" id="3.40.50.300">
    <property type="entry name" value="P-loop containing nucleotide triphosphate hydrolases"/>
    <property type="match status" value="1"/>
</dbReference>
<dbReference type="InterPro" id="IPR031686">
    <property type="entry name" value="ATP-synth_a_Xtn"/>
</dbReference>
<evidence type="ECO:0000313" key="16">
    <source>
        <dbReference type="EMBL" id="HHP05521.1"/>
    </source>
</evidence>
<dbReference type="NCBIfam" id="NF003220">
    <property type="entry name" value="PRK04192.1"/>
    <property type="match status" value="1"/>
</dbReference>
<evidence type="ECO:0000256" key="5">
    <source>
        <dbReference type="ARBA" id="ARBA00022781"/>
    </source>
</evidence>